<dbReference type="Gene3D" id="3.40.190.10">
    <property type="entry name" value="Periplasmic binding protein-like II"/>
    <property type="match status" value="2"/>
</dbReference>
<dbReference type="PANTHER" id="PTHR30024">
    <property type="entry name" value="ALIPHATIC SULFONATES-BINDING PROTEIN-RELATED"/>
    <property type="match status" value="1"/>
</dbReference>
<proteinExistence type="inferred from homology"/>
<sequence>MFQIVLNDLNFAQHSSAIGEFWMKRLIRLAALALILALSLSAFGTLTAQESRTVRIGYVPAMIYAPLYIAIERGYFAAENITVELTPLQGGSDSVVQLAAGNFDAAVGGVGAGLLNAASLGLEFRIVAPMHTERPPIASPLVISAKRVDEIKSVADLKGKTVSINAVGAATEYWVYLALTKAGLTMNDITLTAVAFRDVPLALESGAIDAAILGEPFATLQKDQGTVAVLADDFVDGITVTYLYMGLPLLNGRPEVAEGFVRAYLRALRDLDDEGWLNEETAAIIEKYTNVPASVVLRANRPYYDPNGTIPLADLEELQRYFLERGVLEYTEPIDLAPFVDTSLVEKAIEVLGEYVPKPAATPAN</sequence>
<dbReference type="AlphaFoldDB" id="A0A2M8P1D5"/>
<dbReference type="InterPro" id="IPR001638">
    <property type="entry name" value="Solute-binding_3/MltF_N"/>
</dbReference>
<dbReference type="Proteomes" id="UP000228921">
    <property type="component" value="Unassembled WGS sequence"/>
</dbReference>
<evidence type="ECO:0000256" key="1">
    <source>
        <dbReference type="ARBA" id="ARBA00010742"/>
    </source>
</evidence>
<gene>
    <name evidence="3" type="ORF">CUN51_03245</name>
</gene>
<organism evidence="3 4">
    <name type="scientific">Candidatus Thermofonsia Clade 1 bacterium</name>
    <dbReference type="NCBI Taxonomy" id="2364210"/>
    <lineage>
        <taxon>Bacteria</taxon>
        <taxon>Bacillati</taxon>
        <taxon>Chloroflexota</taxon>
        <taxon>Candidatus Thermofontia</taxon>
        <taxon>Candidatus Thermofonsia Clade 1</taxon>
    </lineage>
</organism>
<dbReference type="EMBL" id="PGTK01000003">
    <property type="protein sequence ID" value="PJF31361.1"/>
    <property type="molecule type" value="Genomic_DNA"/>
</dbReference>
<accession>A0A2M8P1D5</accession>
<reference evidence="3 4" key="1">
    <citation type="submission" date="2017-11" db="EMBL/GenBank/DDBJ databases">
        <title>Evolution of Phototrophy in the Chloroflexi Phylum Driven by Horizontal Gene Transfer.</title>
        <authorList>
            <person name="Ward L.M."/>
            <person name="Hemp J."/>
            <person name="Shih P.M."/>
            <person name="Mcglynn S.E."/>
            <person name="Fischer W."/>
        </authorList>
    </citation>
    <scope>NUCLEOTIDE SEQUENCE [LARGE SCALE GENOMIC DNA]</scope>
    <source>
        <strain evidence="3">CP2_2F</strain>
    </source>
</reference>
<name>A0A2M8P1D5_9CHLR</name>
<evidence type="ECO:0000313" key="4">
    <source>
        <dbReference type="Proteomes" id="UP000228921"/>
    </source>
</evidence>
<comment type="similarity">
    <text evidence="1">Belongs to the bacterial solute-binding protein SsuA/TauA family.</text>
</comment>
<evidence type="ECO:0000259" key="2">
    <source>
        <dbReference type="SMART" id="SM00062"/>
    </source>
</evidence>
<evidence type="ECO:0000313" key="3">
    <source>
        <dbReference type="EMBL" id="PJF31361.1"/>
    </source>
</evidence>
<dbReference type="SUPFAM" id="SSF53850">
    <property type="entry name" value="Periplasmic binding protein-like II"/>
    <property type="match status" value="1"/>
</dbReference>
<comment type="caution">
    <text evidence="3">The sequence shown here is derived from an EMBL/GenBank/DDBJ whole genome shotgun (WGS) entry which is preliminary data.</text>
</comment>
<dbReference type="SMART" id="SM00062">
    <property type="entry name" value="PBPb"/>
    <property type="match status" value="1"/>
</dbReference>
<feature type="domain" description="Solute-binding protein family 3/N-terminal" evidence="2">
    <location>
        <begin position="53"/>
        <end position="292"/>
    </location>
</feature>
<dbReference type="Pfam" id="PF13379">
    <property type="entry name" value="NMT1_2"/>
    <property type="match status" value="1"/>
</dbReference>
<protein>
    <recommendedName>
        <fullName evidence="2">Solute-binding protein family 3/N-terminal domain-containing protein</fullName>
    </recommendedName>
</protein>